<comment type="caution">
    <text evidence="8">The sequence shown here is derived from an EMBL/GenBank/DDBJ whole genome shotgun (WGS) entry which is preliminary data.</text>
</comment>
<keyword evidence="6" id="KW-0106">Calcium</keyword>
<evidence type="ECO:0000256" key="6">
    <source>
        <dbReference type="PIRSR" id="PIRSR001227-2"/>
    </source>
</evidence>
<evidence type="ECO:0000256" key="5">
    <source>
        <dbReference type="PIRSR" id="PIRSR001227-1"/>
    </source>
</evidence>
<dbReference type="GO" id="GO:0017000">
    <property type="term" value="P:antibiotic biosynthetic process"/>
    <property type="evidence" value="ECO:0007669"/>
    <property type="project" value="InterPro"/>
</dbReference>
<comment type="cofactor">
    <cofactor evidence="6">
        <name>Ca(2+)</name>
        <dbReference type="ChEBI" id="CHEBI:29108"/>
    </cofactor>
    <text evidence="6">Binds 1 Ca(2+) ion per dimer.</text>
</comment>
<feature type="binding site" evidence="6">
    <location>
        <position position="278"/>
    </location>
    <ligand>
        <name>Ca(2+)</name>
        <dbReference type="ChEBI" id="CHEBI:29108"/>
    </ligand>
</feature>
<organism evidence="8 9">
    <name type="scientific">Mucilaginibacter polytrichastri</name>
    <dbReference type="NCBI Taxonomy" id="1302689"/>
    <lineage>
        <taxon>Bacteria</taxon>
        <taxon>Pseudomonadati</taxon>
        <taxon>Bacteroidota</taxon>
        <taxon>Sphingobacteriia</taxon>
        <taxon>Sphingobacteriales</taxon>
        <taxon>Sphingobacteriaceae</taxon>
        <taxon>Mucilaginibacter</taxon>
    </lineage>
</organism>
<evidence type="ECO:0000256" key="1">
    <source>
        <dbReference type="ARBA" id="ARBA00006586"/>
    </source>
</evidence>
<dbReference type="GO" id="GO:0016811">
    <property type="term" value="F:hydrolase activity, acting on carbon-nitrogen (but not peptide) bonds, in linear amides"/>
    <property type="evidence" value="ECO:0007669"/>
    <property type="project" value="InterPro"/>
</dbReference>
<dbReference type="Gene3D" id="3.60.20.10">
    <property type="entry name" value="Glutamine Phosphoribosylpyrophosphate, subunit 1, domain 1"/>
    <property type="match status" value="1"/>
</dbReference>
<protein>
    <recommendedName>
        <fullName evidence="10">Acylase</fullName>
    </recommendedName>
</protein>
<feature type="chain" id="PRO_5010372141" description="Acylase" evidence="7">
    <location>
        <begin position="19"/>
        <end position="730"/>
    </location>
</feature>
<dbReference type="Gene3D" id="1.10.439.10">
    <property type="entry name" value="Penicillin Amidohydrolase, domain 1"/>
    <property type="match status" value="1"/>
</dbReference>
<dbReference type="OrthoDB" id="9759796at2"/>
<name>A0A1Q6A0T8_9SPHI</name>
<reference evidence="8 9" key="1">
    <citation type="submission" date="2016-11" db="EMBL/GenBank/DDBJ databases">
        <title>Whole Genome Sequencing of Mucilaginibacter polytrichastri RG4-7(T) isolated from the moss sample.</title>
        <authorList>
            <person name="Li Y."/>
        </authorList>
    </citation>
    <scope>NUCLEOTIDE SEQUENCE [LARGE SCALE GENOMIC DNA]</scope>
    <source>
        <strain evidence="8 9">RG4-7</strain>
    </source>
</reference>
<evidence type="ECO:0000256" key="3">
    <source>
        <dbReference type="ARBA" id="ARBA00022801"/>
    </source>
</evidence>
<evidence type="ECO:0000313" key="8">
    <source>
        <dbReference type="EMBL" id="OKS87627.1"/>
    </source>
</evidence>
<proteinExistence type="inferred from homology"/>
<keyword evidence="2 7" id="KW-0732">Signal</keyword>
<dbReference type="InterPro" id="IPR002692">
    <property type="entry name" value="S45"/>
</dbReference>
<keyword evidence="3" id="KW-0378">Hydrolase</keyword>
<evidence type="ECO:0000256" key="4">
    <source>
        <dbReference type="ARBA" id="ARBA00023145"/>
    </source>
</evidence>
<dbReference type="SUPFAM" id="SSF56235">
    <property type="entry name" value="N-terminal nucleophile aminohydrolases (Ntn hydrolases)"/>
    <property type="match status" value="1"/>
</dbReference>
<dbReference type="InterPro" id="IPR043146">
    <property type="entry name" value="Penicillin_amidase_N_B-knob"/>
</dbReference>
<feature type="signal peptide" evidence="7">
    <location>
        <begin position="1"/>
        <end position="18"/>
    </location>
</feature>
<comment type="similarity">
    <text evidence="1">Belongs to the peptidase S45 family.</text>
</comment>
<evidence type="ECO:0008006" key="10">
    <source>
        <dbReference type="Google" id="ProtNLM"/>
    </source>
</evidence>
<dbReference type="RefSeq" id="WP_074490208.1">
    <property type="nucleotide sequence ID" value="NZ_FPAM01000006.1"/>
</dbReference>
<evidence type="ECO:0000313" key="9">
    <source>
        <dbReference type="Proteomes" id="UP000186720"/>
    </source>
</evidence>
<dbReference type="STRING" id="1302689.RG47T_3088"/>
<dbReference type="PANTHER" id="PTHR34218">
    <property type="entry name" value="PEPTIDASE S45 PENICILLIN AMIDASE"/>
    <property type="match status" value="1"/>
</dbReference>
<dbReference type="EMBL" id="MPPL01000001">
    <property type="protein sequence ID" value="OKS87627.1"/>
    <property type="molecule type" value="Genomic_DNA"/>
</dbReference>
<dbReference type="Gene3D" id="1.10.1400.10">
    <property type="match status" value="1"/>
</dbReference>
<evidence type="ECO:0000256" key="7">
    <source>
        <dbReference type="SAM" id="SignalP"/>
    </source>
</evidence>
<dbReference type="PIRSF" id="PIRSF001227">
    <property type="entry name" value="Pen_acylase"/>
    <property type="match status" value="1"/>
</dbReference>
<evidence type="ECO:0000256" key="2">
    <source>
        <dbReference type="ARBA" id="ARBA00022729"/>
    </source>
</evidence>
<keyword evidence="6" id="KW-0479">Metal-binding</keyword>
<dbReference type="AlphaFoldDB" id="A0A1Q6A0T8"/>
<dbReference type="InterPro" id="IPR023343">
    <property type="entry name" value="Penicillin_amidase_dom1"/>
</dbReference>
<dbReference type="InterPro" id="IPR043147">
    <property type="entry name" value="Penicillin_amidase_A-knob"/>
</dbReference>
<feature type="binding site" evidence="6">
    <location>
        <position position="275"/>
    </location>
    <ligand>
        <name>Ca(2+)</name>
        <dbReference type="ChEBI" id="CHEBI:29108"/>
    </ligand>
</feature>
<dbReference type="InterPro" id="IPR014395">
    <property type="entry name" value="Pen/GL7ACA/AHL_acylase"/>
</dbReference>
<dbReference type="Gene3D" id="2.30.120.10">
    <property type="match status" value="1"/>
</dbReference>
<keyword evidence="4" id="KW-0865">Zymogen</keyword>
<accession>A0A1Q6A0T8</accession>
<dbReference type="GO" id="GO:0046872">
    <property type="term" value="F:metal ion binding"/>
    <property type="evidence" value="ECO:0007669"/>
    <property type="project" value="UniProtKB-KW"/>
</dbReference>
<dbReference type="Proteomes" id="UP000186720">
    <property type="component" value="Unassembled WGS sequence"/>
</dbReference>
<sequence>MRKFFTLLAFLLPVIGYAQFNKTDVQRCQLQAKQVTIVRDDYGVPHIYGKTDADAVFGLMYTQCEDNFKGIERNYLYQLGRQAEADGESRVYEDLQMQLIADTADAIKDYKASPLWFKKLLNAFADGINYYLYKHPEVKPLVFKHYEPWFALMFTDGSVAATDYGDITLQESQQFYSHEPQQMGATDKGLKREIAEEVDKREMGSNGFAISPSKSKSGHAMLYINPHVPFYFRSEVQLVSNEGLNVYGAVTWGQFFVYQGFNQHCGWMHTSSYADVADVYAEKVASKNGKWVYEYNGAQKPVTVKQINLTYLKDGQQISKQFSGYLTHHGPVLANRDGHWLALKHYNRSYNALLESWLITKANTLAEYRKAMELRANTSNNTVYADDKGNTAFWYGDFMPKRNPKYDWRQPVDGTTPATEWQGTHRIDELVHVYNPASGWIQNCNSTPFTSAGKSSPDKDKYPAYMAPDGQNYRGITAAKLLSQSGKLSMDDMIAMGYNRYLSAFDVLLPELIAAYNQSTDTLKQQLMEPMQELQKWDKVSAVNSIATTLAVEWGTLMYKGLPKATSTQAGTYQTERVDEMLKHTPAARELEYLADVVKSLTARFGTWKVKWGDVNRYQRPADGVFDDNKPSLPAAYVASTFGQLPSFVSRTQPNTQKRYGYSGNSFIAAVEFGPKLKAKTIETGGTAFDPTSKHFTDQAQGYLDGKFKDVLFYKEDVLKHAEKTYHPGL</sequence>
<gene>
    <name evidence="8" type="ORF">RG47T_3088</name>
</gene>
<feature type="active site" description="Nucleophile" evidence="5">
    <location>
        <position position="205"/>
    </location>
</feature>
<dbReference type="PANTHER" id="PTHR34218:SF3">
    <property type="entry name" value="ACYL-HOMOSERINE LACTONE ACYLASE PVDQ"/>
    <property type="match status" value="1"/>
</dbReference>
<dbReference type="InterPro" id="IPR029055">
    <property type="entry name" value="Ntn_hydrolases_N"/>
</dbReference>
<keyword evidence="9" id="KW-1185">Reference proteome</keyword>
<dbReference type="Pfam" id="PF01804">
    <property type="entry name" value="Penicil_amidase"/>
    <property type="match status" value="1"/>
</dbReference>